<reference evidence="2" key="1">
    <citation type="journal article" date="2020" name="Nature">
        <title>Giant virus diversity and host interactions through global metagenomics.</title>
        <authorList>
            <person name="Schulz F."/>
            <person name="Roux S."/>
            <person name="Paez-Espino D."/>
            <person name="Jungbluth S."/>
            <person name="Walsh D.A."/>
            <person name="Denef V.J."/>
            <person name="McMahon K.D."/>
            <person name="Konstantinidis K.T."/>
            <person name="Eloe-Fadrosh E.A."/>
            <person name="Kyrpides N.C."/>
            <person name="Woyke T."/>
        </authorList>
    </citation>
    <scope>NUCLEOTIDE SEQUENCE</scope>
    <source>
        <strain evidence="2">GVMAG-M-3300020182-84</strain>
    </source>
</reference>
<protein>
    <recommendedName>
        <fullName evidence="1">Amine oxidase domain-containing protein</fullName>
    </recommendedName>
</protein>
<dbReference type="SUPFAM" id="SSF51905">
    <property type="entry name" value="FAD/NAD(P)-binding domain"/>
    <property type="match status" value="1"/>
</dbReference>
<dbReference type="AlphaFoldDB" id="A0A6C0C1W2"/>
<dbReference type="InterPro" id="IPR050281">
    <property type="entry name" value="Flavin_monoamine_oxidase"/>
</dbReference>
<dbReference type="EMBL" id="MN739312">
    <property type="protein sequence ID" value="QHS98081.1"/>
    <property type="molecule type" value="Genomic_DNA"/>
</dbReference>
<dbReference type="InterPro" id="IPR036188">
    <property type="entry name" value="FAD/NAD-bd_sf"/>
</dbReference>
<evidence type="ECO:0000313" key="2">
    <source>
        <dbReference type="EMBL" id="QHS98081.1"/>
    </source>
</evidence>
<dbReference type="InterPro" id="IPR002937">
    <property type="entry name" value="Amino_oxidase"/>
</dbReference>
<evidence type="ECO:0000259" key="1">
    <source>
        <dbReference type="Pfam" id="PF01593"/>
    </source>
</evidence>
<organism evidence="2">
    <name type="scientific">viral metagenome</name>
    <dbReference type="NCBI Taxonomy" id="1070528"/>
    <lineage>
        <taxon>unclassified sequences</taxon>
        <taxon>metagenomes</taxon>
        <taxon>organismal metagenomes</taxon>
    </lineage>
</organism>
<accession>A0A6C0C1W2</accession>
<sequence>MYDIIIIGAGIAGLNSARLLKEKYPDKKMCILEKTNRIGGLVDTRFYNVSQKKRTLGKNKTQKHRKEKIKYEAGGAVVYEYQKNMLELINKFNIETREVPLGKNKRHFKNYYDGKKRKHPLQKETAEKYMILLKKVFAFMGTKTDDYCRKYTLEQICLQVLSFDETRFIEFCYGYASEFRVGNSVVTRTNMENELLNSNKMFIFTKGYHTLIQAIYNSIKEDVELFKNSECLSFYKAKDLYVLKMRDGSTYKAKQLVFAVPKEGLLKLCNSFEEKELEMFNSVESFSLSRIFAKYDMTKPENKWIHKFKHSTINNPIRQIIPVSKKHGFMQISYSDWYFADYWGTLEEKKIKPILRKLLQENLQYDKIIDPVYLKRVYWKNAVHYWNVNVNEKNMYKKIMCLRKNLFIVGESFSLNQCWCEGPVQTSIDLLKIM</sequence>
<dbReference type="Gene3D" id="3.50.50.60">
    <property type="entry name" value="FAD/NAD(P)-binding domain"/>
    <property type="match status" value="1"/>
</dbReference>
<feature type="domain" description="Amine oxidase" evidence="1">
    <location>
        <begin position="11"/>
        <end position="423"/>
    </location>
</feature>
<dbReference type="GO" id="GO:0016491">
    <property type="term" value="F:oxidoreductase activity"/>
    <property type="evidence" value="ECO:0007669"/>
    <property type="project" value="InterPro"/>
</dbReference>
<dbReference type="PANTHER" id="PTHR10742:SF410">
    <property type="entry name" value="LYSINE-SPECIFIC HISTONE DEMETHYLASE 2"/>
    <property type="match status" value="1"/>
</dbReference>
<dbReference type="PANTHER" id="PTHR10742">
    <property type="entry name" value="FLAVIN MONOAMINE OXIDASE"/>
    <property type="match status" value="1"/>
</dbReference>
<name>A0A6C0C1W2_9ZZZZ</name>
<proteinExistence type="predicted"/>
<dbReference type="Pfam" id="PF01593">
    <property type="entry name" value="Amino_oxidase"/>
    <property type="match status" value="1"/>
</dbReference>